<keyword evidence="6" id="KW-1185">Reference proteome</keyword>
<proteinExistence type="predicted"/>
<evidence type="ECO:0000256" key="3">
    <source>
        <dbReference type="SAM" id="MobiDB-lite"/>
    </source>
</evidence>
<comment type="subcellular location">
    <subcellularLocation>
        <location evidence="1">Secreted</location>
    </subcellularLocation>
</comment>
<dbReference type="InterPro" id="IPR050557">
    <property type="entry name" value="RTX_toxin/Mannuronan_C5-epim"/>
</dbReference>
<dbReference type="Gene3D" id="2.150.10.10">
    <property type="entry name" value="Serralysin-like metalloprotease, C-terminal"/>
    <property type="match status" value="3"/>
</dbReference>
<reference evidence="5 6" key="1">
    <citation type="submission" date="2023-04" db="EMBL/GenBank/DDBJ databases">
        <title>Marinoamorphus aggregata gen. nov., sp. Nov., isolate from tissue of brittle star Ophioplocus japonicus.</title>
        <authorList>
            <person name="Kawano K."/>
            <person name="Sawayama S."/>
            <person name="Nakagawa S."/>
        </authorList>
    </citation>
    <scope>NUCLEOTIDE SEQUENCE [LARGE SCALE GENOMIC DNA]</scope>
    <source>
        <strain evidence="5 6">NKW23</strain>
    </source>
</reference>
<feature type="compositionally biased region" description="Low complexity" evidence="3">
    <location>
        <begin position="137"/>
        <end position="153"/>
    </location>
</feature>
<comment type="caution">
    <text evidence="5">The sequence shown here is derived from an EMBL/GenBank/DDBJ whole genome shotgun (WGS) entry which is preliminary data.</text>
</comment>
<dbReference type="Pfam" id="PF00353">
    <property type="entry name" value="HemolysinCabind"/>
    <property type="match status" value="3"/>
</dbReference>
<dbReference type="SUPFAM" id="SSF51120">
    <property type="entry name" value="beta-Roll"/>
    <property type="match status" value="1"/>
</dbReference>
<name>A0ABQ6LIF0_9RHOB</name>
<dbReference type="Proteomes" id="UP001239909">
    <property type="component" value="Unassembled WGS sequence"/>
</dbReference>
<dbReference type="PANTHER" id="PTHR38340:SF1">
    <property type="entry name" value="S-LAYER PROTEIN"/>
    <property type="match status" value="1"/>
</dbReference>
<dbReference type="EMBL" id="BSYI01000003">
    <property type="protein sequence ID" value="GMG81427.1"/>
    <property type="molecule type" value="Genomic_DNA"/>
</dbReference>
<dbReference type="RefSeq" id="WP_285670083.1">
    <property type="nucleotide sequence ID" value="NZ_BSYI01000003.1"/>
</dbReference>
<sequence>MAQVSGFFFGPIWDDDYYYDDYYGYDLIGTGYDDYIVGSYGSDEVDGRDGNDTIEGLDGNDTLAGKDGHDDVYGDDGHDIVTGGRGRDWLDGGRGNDRVGGGDGADTLWGGPGDDLIGGDNEPDNLYGNSGRDTLVGGNQNDTLDGGDGNDTLEGGNGLDTALYRDWLGREARFTRIDSDTILIDLPDGSRDRLVTMEQAEFADGVFDIREVTQEEAFVFRLYDAVYDRPADDGLDFWVNKLEAGMSEAEVAASFLDSAEYKAKFSDDLSDKALIEQLYEVVLGREGDTAGCDFWLGRLEDGLAREDMLLLFTESPENVAAHADELEAGMFYLG</sequence>
<evidence type="ECO:0000256" key="2">
    <source>
        <dbReference type="ARBA" id="ARBA00022525"/>
    </source>
</evidence>
<dbReference type="Pfam" id="PF13946">
    <property type="entry name" value="DUF4214"/>
    <property type="match status" value="1"/>
</dbReference>
<dbReference type="InterPro" id="IPR011049">
    <property type="entry name" value="Serralysin-like_metalloprot_C"/>
</dbReference>
<dbReference type="InterPro" id="IPR025282">
    <property type="entry name" value="DUF4214"/>
</dbReference>
<dbReference type="InterPro" id="IPR001343">
    <property type="entry name" value="Hemolysn_Ca-bd"/>
</dbReference>
<keyword evidence="2" id="KW-0964">Secreted</keyword>
<dbReference type="PRINTS" id="PR00313">
    <property type="entry name" value="CABNDNGRPT"/>
</dbReference>
<dbReference type="PANTHER" id="PTHR38340">
    <property type="entry name" value="S-LAYER PROTEIN"/>
    <property type="match status" value="1"/>
</dbReference>
<evidence type="ECO:0000256" key="1">
    <source>
        <dbReference type="ARBA" id="ARBA00004613"/>
    </source>
</evidence>
<feature type="region of interest" description="Disordered" evidence="3">
    <location>
        <begin position="84"/>
        <end position="153"/>
    </location>
</feature>
<feature type="domain" description="DUF4214" evidence="4">
    <location>
        <begin position="252"/>
        <end position="320"/>
    </location>
</feature>
<dbReference type="InterPro" id="IPR018511">
    <property type="entry name" value="Hemolysin-typ_Ca-bd_CS"/>
</dbReference>
<gene>
    <name evidence="5" type="ORF">LNKW23_06400</name>
</gene>
<evidence type="ECO:0000313" key="6">
    <source>
        <dbReference type="Proteomes" id="UP001239909"/>
    </source>
</evidence>
<dbReference type="PROSITE" id="PS00330">
    <property type="entry name" value="HEMOLYSIN_CALCIUM"/>
    <property type="match status" value="1"/>
</dbReference>
<protein>
    <recommendedName>
        <fullName evidence="4">DUF4214 domain-containing protein</fullName>
    </recommendedName>
</protein>
<organism evidence="5 6">
    <name type="scientific">Paralimibaculum aggregatum</name>
    <dbReference type="NCBI Taxonomy" id="3036245"/>
    <lineage>
        <taxon>Bacteria</taxon>
        <taxon>Pseudomonadati</taxon>
        <taxon>Pseudomonadota</taxon>
        <taxon>Alphaproteobacteria</taxon>
        <taxon>Rhodobacterales</taxon>
        <taxon>Paracoccaceae</taxon>
        <taxon>Paralimibaculum</taxon>
    </lineage>
</organism>
<accession>A0ABQ6LIF0</accession>
<evidence type="ECO:0000313" key="5">
    <source>
        <dbReference type="EMBL" id="GMG81427.1"/>
    </source>
</evidence>
<evidence type="ECO:0000259" key="4">
    <source>
        <dbReference type="Pfam" id="PF13946"/>
    </source>
</evidence>
<feature type="compositionally biased region" description="Basic and acidic residues" evidence="3">
    <location>
        <begin position="84"/>
        <end position="97"/>
    </location>
</feature>